<gene>
    <name evidence="2" type="ORF">K503DRAFT_819175</name>
</gene>
<dbReference type="InParanoid" id="A0A1B7MDM6"/>
<dbReference type="STRING" id="1314800.A0A1B7MDM6"/>
<dbReference type="AlphaFoldDB" id="A0A1B7MDM6"/>
<dbReference type="EMBL" id="KV450061">
    <property type="protein sequence ID" value="OAX30696.1"/>
    <property type="molecule type" value="Genomic_DNA"/>
</dbReference>
<evidence type="ECO:0000313" key="3">
    <source>
        <dbReference type="Proteomes" id="UP000092154"/>
    </source>
</evidence>
<reference evidence="2 3" key="1">
    <citation type="submission" date="2016-06" db="EMBL/GenBank/DDBJ databases">
        <title>Comparative genomics of the ectomycorrhizal sister species Rhizopogon vinicolor and Rhizopogon vesiculosus (Basidiomycota: Boletales) reveals a divergence of the mating type B locus.</title>
        <authorList>
            <consortium name="DOE Joint Genome Institute"/>
            <person name="Mujic A.B."/>
            <person name="Kuo A."/>
            <person name="Tritt A."/>
            <person name="Lipzen A."/>
            <person name="Chen C."/>
            <person name="Johnson J."/>
            <person name="Sharma A."/>
            <person name="Barry K."/>
            <person name="Grigoriev I.V."/>
            <person name="Spatafora J.W."/>
        </authorList>
    </citation>
    <scope>NUCLEOTIDE SEQUENCE [LARGE SCALE GENOMIC DNA]</scope>
    <source>
        <strain evidence="2 3">AM-OR11-026</strain>
    </source>
</reference>
<proteinExistence type="predicted"/>
<feature type="domain" description="Integrase zinc-binding" evidence="1">
    <location>
        <begin position="71"/>
        <end position="104"/>
    </location>
</feature>
<evidence type="ECO:0000313" key="2">
    <source>
        <dbReference type="EMBL" id="OAX30696.1"/>
    </source>
</evidence>
<dbReference type="OrthoDB" id="3249394at2759"/>
<organism evidence="2 3">
    <name type="scientific">Rhizopogon vinicolor AM-OR11-026</name>
    <dbReference type="NCBI Taxonomy" id="1314800"/>
    <lineage>
        <taxon>Eukaryota</taxon>
        <taxon>Fungi</taxon>
        <taxon>Dikarya</taxon>
        <taxon>Basidiomycota</taxon>
        <taxon>Agaricomycotina</taxon>
        <taxon>Agaricomycetes</taxon>
        <taxon>Agaricomycetidae</taxon>
        <taxon>Boletales</taxon>
        <taxon>Suillineae</taxon>
        <taxon>Rhizopogonaceae</taxon>
        <taxon>Rhizopogon</taxon>
    </lineage>
</organism>
<feature type="non-terminal residue" evidence="2">
    <location>
        <position position="1"/>
    </location>
</feature>
<accession>A0A1B7MDM6</accession>
<evidence type="ECO:0000259" key="1">
    <source>
        <dbReference type="Pfam" id="PF17921"/>
    </source>
</evidence>
<dbReference type="Pfam" id="PF17921">
    <property type="entry name" value="Integrase_H2C2"/>
    <property type="match status" value="1"/>
</dbReference>
<keyword evidence="3" id="KW-1185">Reference proteome</keyword>
<dbReference type="Gene3D" id="1.10.340.70">
    <property type="match status" value="1"/>
</dbReference>
<dbReference type="InterPro" id="IPR041588">
    <property type="entry name" value="Integrase_H2C2"/>
</dbReference>
<protein>
    <recommendedName>
        <fullName evidence="1">Integrase zinc-binding domain-containing protein</fullName>
    </recommendedName>
</protein>
<dbReference type="Proteomes" id="UP000092154">
    <property type="component" value="Unassembled WGS sequence"/>
</dbReference>
<name>A0A1B7MDM6_9AGAM</name>
<sequence length="104" mass="11905">PPTLTDVISMGDPTVDIHASIAGRYGEDDLFKRILQDPGAFKNFEVSNHRVFLKDNDRRILCVPDVKIGNRRLREIITSHAHSILAHLGPSKTLTYLRENVWWK</sequence>
<feature type="non-terminal residue" evidence="2">
    <location>
        <position position="104"/>
    </location>
</feature>